<dbReference type="HOGENOM" id="CLU_010595_2_2_1"/>
<keyword evidence="3" id="KW-1185">Reference proteome</keyword>
<dbReference type="EMBL" id="GL629765">
    <property type="protein sequence ID" value="EFX03759.1"/>
    <property type="molecule type" value="Genomic_DNA"/>
</dbReference>
<dbReference type="CDD" id="cd02440">
    <property type="entry name" value="AdoMet_MTases"/>
    <property type="match status" value="1"/>
</dbReference>
<dbReference type="RefSeq" id="XP_014173241.1">
    <property type="nucleotide sequence ID" value="XM_014317766.1"/>
</dbReference>
<name>F0XEE4_GROCL</name>
<sequence length="203" mass="22832">MTLTLIRGANDEKQQEMLDLADFADQYPNCEVIGTDISPIQPIWLPSNLNVEIDDFTQPWTFDSDSLNFVHGRYLLGSIGDWVALAKEAYKCLAPGGYFESYEASPFIVSADGTVPETSAMGQWGKIYEDGGKKLGQSFTIVPDGVQKTAMEQAGFVDIEEWVFNGWSKVEIEAYAARFRRDLRNNEIHGTMMIRVIWGQKTE</sequence>
<dbReference type="STRING" id="655863.F0XEE4"/>
<dbReference type="OrthoDB" id="2013972at2759"/>
<dbReference type="GO" id="GO:0008168">
    <property type="term" value="F:methyltransferase activity"/>
    <property type="evidence" value="ECO:0007669"/>
    <property type="project" value="TreeGrafter"/>
</dbReference>
<dbReference type="eggNOG" id="ENOG502QSKG">
    <property type="taxonomic scope" value="Eukaryota"/>
</dbReference>
<protein>
    <recommendedName>
        <fullName evidence="4">Methyltransferase type 11</fullName>
    </recommendedName>
</protein>
<evidence type="ECO:0008006" key="4">
    <source>
        <dbReference type="Google" id="ProtNLM"/>
    </source>
</evidence>
<dbReference type="InParanoid" id="F0XEE4"/>
<evidence type="ECO:0000313" key="3">
    <source>
        <dbReference type="Proteomes" id="UP000007796"/>
    </source>
</evidence>
<accession>F0XEE4</accession>
<evidence type="ECO:0000313" key="2">
    <source>
        <dbReference type="EMBL" id="EFX03759.1"/>
    </source>
</evidence>
<comment type="similarity">
    <text evidence="1">Belongs to the methyltransferase superfamily. LaeA methyltransferase family.</text>
</comment>
<dbReference type="InterPro" id="IPR029063">
    <property type="entry name" value="SAM-dependent_MTases_sf"/>
</dbReference>
<dbReference type="Gene3D" id="3.40.50.150">
    <property type="entry name" value="Vaccinia Virus protein VP39"/>
    <property type="match status" value="1"/>
</dbReference>
<dbReference type="GeneID" id="25980350"/>
<dbReference type="AlphaFoldDB" id="F0XEE4"/>
<dbReference type="SUPFAM" id="SSF53335">
    <property type="entry name" value="S-adenosyl-L-methionine-dependent methyltransferases"/>
    <property type="match status" value="1"/>
</dbReference>
<reference evidence="2 3" key="1">
    <citation type="journal article" date="2011" name="Proc. Natl. Acad. Sci. U.S.A.">
        <title>Genome and transcriptome analyses of the mountain pine beetle-fungal symbiont Grosmannia clavigera, a lodgepole pine pathogen.</title>
        <authorList>
            <person name="DiGuistini S."/>
            <person name="Wang Y."/>
            <person name="Liao N.Y."/>
            <person name="Taylor G."/>
            <person name="Tanguay P."/>
            <person name="Feau N."/>
            <person name="Henrissat B."/>
            <person name="Chan S.K."/>
            <person name="Hesse-Orce U."/>
            <person name="Alamouti S.M."/>
            <person name="Tsui C.K.M."/>
            <person name="Docking R.T."/>
            <person name="Levasseur A."/>
            <person name="Haridas S."/>
            <person name="Robertson G."/>
            <person name="Birol I."/>
            <person name="Holt R.A."/>
            <person name="Marra M.A."/>
            <person name="Hamelin R.C."/>
            <person name="Hirst M."/>
            <person name="Jones S.J.M."/>
            <person name="Bohlmann J."/>
            <person name="Breuil C."/>
        </authorList>
    </citation>
    <scope>NUCLEOTIDE SEQUENCE [LARGE SCALE GENOMIC DNA]</scope>
    <source>
        <strain evidence="3">kw1407 / UAMH 11150</strain>
    </source>
</reference>
<gene>
    <name evidence="2" type="ORF">CMQ_687</name>
</gene>
<evidence type="ECO:0000256" key="1">
    <source>
        <dbReference type="ARBA" id="ARBA00038158"/>
    </source>
</evidence>
<dbReference type="Pfam" id="PF13489">
    <property type="entry name" value="Methyltransf_23"/>
    <property type="match status" value="1"/>
</dbReference>
<dbReference type="Proteomes" id="UP000007796">
    <property type="component" value="Unassembled WGS sequence"/>
</dbReference>
<organism evidence="3">
    <name type="scientific">Grosmannia clavigera (strain kw1407 / UAMH 11150)</name>
    <name type="common">Blue stain fungus</name>
    <name type="synonym">Graphiocladiella clavigera</name>
    <dbReference type="NCBI Taxonomy" id="655863"/>
    <lineage>
        <taxon>Eukaryota</taxon>
        <taxon>Fungi</taxon>
        <taxon>Dikarya</taxon>
        <taxon>Ascomycota</taxon>
        <taxon>Pezizomycotina</taxon>
        <taxon>Sordariomycetes</taxon>
        <taxon>Sordariomycetidae</taxon>
        <taxon>Ophiostomatales</taxon>
        <taxon>Ophiostomataceae</taxon>
        <taxon>Leptographium</taxon>
    </lineage>
</organism>
<dbReference type="PANTHER" id="PTHR43591:SF10">
    <property type="entry name" value="ABC TRANSMEMBRANE TYPE-1 DOMAIN-CONTAINING PROTEIN-RELATED"/>
    <property type="match status" value="1"/>
</dbReference>
<dbReference type="PANTHER" id="PTHR43591">
    <property type="entry name" value="METHYLTRANSFERASE"/>
    <property type="match status" value="1"/>
</dbReference>
<proteinExistence type="inferred from homology"/>